<gene>
    <name evidence="2" type="ORF">Shyd_85380</name>
</gene>
<feature type="region of interest" description="Disordered" evidence="1">
    <location>
        <begin position="1"/>
        <end position="37"/>
    </location>
</feature>
<proteinExistence type="predicted"/>
<dbReference type="EMBL" id="BNDW01000117">
    <property type="protein sequence ID" value="GHI27167.1"/>
    <property type="molecule type" value="Genomic_DNA"/>
</dbReference>
<keyword evidence="3" id="KW-1185">Reference proteome</keyword>
<protein>
    <submittedName>
        <fullName evidence="2">Uncharacterized protein</fullName>
    </submittedName>
</protein>
<sequence>MGAGAGAVSGEAGLPTPVAPSALPGASDRPGKARTRAPGTCSLAAEISFGAIQRAFVSYAGASGFVGDAPADRLGRADGVDYGR</sequence>
<accession>A0ABQ3PQ84</accession>
<name>A0ABQ3PQ84_9ACTN</name>
<evidence type="ECO:0000313" key="3">
    <source>
        <dbReference type="Proteomes" id="UP001052739"/>
    </source>
</evidence>
<organism evidence="2 3">
    <name type="scientific">Streptomyces hydrogenans</name>
    <dbReference type="NCBI Taxonomy" id="1873719"/>
    <lineage>
        <taxon>Bacteria</taxon>
        <taxon>Bacillati</taxon>
        <taxon>Actinomycetota</taxon>
        <taxon>Actinomycetes</taxon>
        <taxon>Kitasatosporales</taxon>
        <taxon>Streptomycetaceae</taxon>
        <taxon>Streptomyces</taxon>
    </lineage>
</organism>
<evidence type="ECO:0000256" key="1">
    <source>
        <dbReference type="SAM" id="MobiDB-lite"/>
    </source>
</evidence>
<evidence type="ECO:0000313" key="2">
    <source>
        <dbReference type="EMBL" id="GHI27167.1"/>
    </source>
</evidence>
<comment type="caution">
    <text evidence="2">The sequence shown here is derived from an EMBL/GenBank/DDBJ whole genome shotgun (WGS) entry which is preliminary data.</text>
</comment>
<reference evidence="2" key="1">
    <citation type="submission" date="2024-05" db="EMBL/GenBank/DDBJ databases">
        <title>Whole genome shotgun sequence of Streptomyces hydrogenans NBRC 13475.</title>
        <authorList>
            <person name="Komaki H."/>
            <person name="Tamura T."/>
        </authorList>
    </citation>
    <scope>NUCLEOTIDE SEQUENCE</scope>
    <source>
        <strain evidence="2">NBRC 13475</strain>
    </source>
</reference>
<dbReference type="Proteomes" id="UP001052739">
    <property type="component" value="Unassembled WGS sequence"/>
</dbReference>